<dbReference type="Gene3D" id="2.120.10.30">
    <property type="entry name" value="TolB, C-terminal domain"/>
    <property type="match status" value="1"/>
</dbReference>
<evidence type="ECO:0000256" key="1">
    <source>
        <dbReference type="SAM" id="SignalP"/>
    </source>
</evidence>
<dbReference type="InterPro" id="IPR011042">
    <property type="entry name" value="6-blade_b-propeller_TolB-like"/>
</dbReference>
<organism evidence="3 4">
    <name type="scientific">Pseudomarimonas arenosa</name>
    <dbReference type="NCBI Taxonomy" id="2774145"/>
    <lineage>
        <taxon>Bacteria</taxon>
        <taxon>Pseudomonadati</taxon>
        <taxon>Pseudomonadota</taxon>
        <taxon>Gammaproteobacteria</taxon>
        <taxon>Lysobacterales</taxon>
        <taxon>Lysobacteraceae</taxon>
        <taxon>Pseudomarimonas</taxon>
    </lineage>
</organism>
<dbReference type="Pfam" id="PF18582">
    <property type="entry name" value="HZS_alpha"/>
    <property type="match status" value="1"/>
</dbReference>
<evidence type="ECO:0000313" key="4">
    <source>
        <dbReference type="Proteomes" id="UP000613768"/>
    </source>
</evidence>
<keyword evidence="4" id="KW-1185">Reference proteome</keyword>
<dbReference type="InterPro" id="IPR040698">
    <property type="entry name" value="HZS_alpha_mid"/>
</dbReference>
<accession>A0AAW3ZLR9</accession>
<name>A0AAW3ZLR9_9GAMM</name>
<sequence length="971" mass="106728">MRWISLNSLVLSWLVLAVLSSAQAAVNYDIVYVRQPRYGDLQNTTWPEVFHPAELDPGADLMLLHPDGSEEVLVAGGNGSVTDPFLSFDAKWVYYSYFPDLRPSAINTQRDLPYQGADIYRIHLGTRQIQRLTFGEFTPNTGAGHWDESNPLNPPNGYNRLGYGILNLGPSPLPGGKIAFTSNRNGFVPPKGFTNPTMQLYVMDEDGQNVTPIAPMSISSALHPTILRDGRLMFSSHESQGLRDHRLWGIWTIWPDGRVWEPLISAFNGPQAFHFMTQLSDGDVVVVDYYNLNNNGFGALYRLPPQAPPGEPQFYNAFGDDAPAIDRTTGSGLRYGFRMPFQNRGMYSITPFTHGGDEAAPVGANGQRVGKFTHPSAAPNNDLLVVWTPGPANDLNRPTTVPYYDAGLYVIEGGNVVNSPDELVLIKNDPNYNEAWPRAVVPYSGVHGVNEPHQFSWLPNDGTRHAELPAGTPYGLVGSSSLIKRESFPGHVTSWANYFDGLDAFNTSENGQSSNWFTQGAEAGRYADEDIWAVRILAMQPNTHRSYGPNEGRQFRSAANERLRILGEIPVRKSDGAGGELLDLEGNPDTSFLAKIVADTPFTFQTLDRRGMVLNMAQTWHQVRPGEIRTNCGGCHAHSQQPLVFEDTAAGAADFEVTDLVNQTPLITRVDDQPALRVDNTRRFDVEFLRDIRPILQARCIGCHSGSNPPAALNLADVSEIDGVPGDYYRLAADDRADYGRPPVISNGTWRQTNASRYIRPFQSRRSLLIWKLYGMRLDGWSNDDHPTESVPGDASTLPAGANPNHADIDFSGNIMPPPPALPLSEEEKLLFVRWIDLGMPIDDGNPDYGWSLDDLKPTLTVSSPRPGINDRLITQFRLGAADADSGLDSGSLSLSADFNVIGRPPGAELNDMLAISDEGIWELALDAPLERMQNAHLYAEVADLQGNITRAAVAFSTAVGPSDVFRSGFE</sequence>
<dbReference type="Proteomes" id="UP000613768">
    <property type="component" value="Unassembled WGS sequence"/>
</dbReference>
<reference evidence="3 4" key="1">
    <citation type="submission" date="2020-09" db="EMBL/GenBank/DDBJ databases">
        <title>Pseudoxanthomonas sp. CAU 1598 isolated from sand of Yaerae Beach.</title>
        <authorList>
            <person name="Kim W."/>
        </authorList>
    </citation>
    <scope>NUCLEOTIDE SEQUENCE [LARGE SCALE GENOMIC DNA]</scope>
    <source>
        <strain evidence="3 4">CAU 1598</strain>
    </source>
</reference>
<gene>
    <name evidence="3" type="ORF">IFO71_12065</name>
</gene>
<protein>
    <recommendedName>
        <fullName evidence="2">Hydrazine synthase alpha subunit middle domain-containing protein</fullName>
    </recommendedName>
</protein>
<dbReference type="EMBL" id="JACYTR010000023">
    <property type="protein sequence ID" value="MBD8526474.1"/>
    <property type="molecule type" value="Genomic_DNA"/>
</dbReference>
<evidence type="ECO:0000259" key="2">
    <source>
        <dbReference type="Pfam" id="PF18582"/>
    </source>
</evidence>
<comment type="caution">
    <text evidence="3">The sequence shown here is derived from an EMBL/GenBank/DDBJ whole genome shotgun (WGS) entry which is preliminary data.</text>
</comment>
<dbReference type="SUPFAM" id="SSF82171">
    <property type="entry name" value="DPP6 N-terminal domain-like"/>
    <property type="match status" value="1"/>
</dbReference>
<dbReference type="RefSeq" id="WP_192029894.1">
    <property type="nucleotide sequence ID" value="NZ_JACYTR010000023.1"/>
</dbReference>
<proteinExistence type="predicted"/>
<keyword evidence="1" id="KW-0732">Signal</keyword>
<feature type="chain" id="PRO_5043711221" description="Hydrazine synthase alpha subunit middle domain-containing protein" evidence="1">
    <location>
        <begin position="25"/>
        <end position="971"/>
    </location>
</feature>
<feature type="domain" description="Hydrazine synthase alpha subunit middle" evidence="2">
    <location>
        <begin position="587"/>
        <end position="636"/>
    </location>
</feature>
<evidence type="ECO:0000313" key="3">
    <source>
        <dbReference type="EMBL" id="MBD8526474.1"/>
    </source>
</evidence>
<dbReference type="AlphaFoldDB" id="A0AAW3ZLR9"/>
<feature type="signal peptide" evidence="1">
    <location>
        <begin position="1"/>
        <end position="24"/>
    </location>
</feature>